<evidence type="ECO:0000256" key="2">
    <source>
        <dbReference type="ARBA" id="ARBA00009749"/>
    </source>
</evidence>
<evidence type="ECO:0000313" key="11">
    <source>
        <dbReference type="EMBL" id="KAI3436807.1"/>
    </source>
</evidence>
<keyword evidence="12" id="KW-1185">Reference proteome</keyword>
<keyword evidence="7 9" id="KW-0472">Membrane</keyword>
<dbReference type="Proteomes" id="UP001055712">
    <property type="component" value="Unassembled WGS sequence"/>
</dbReference>
<feature type="compositionally biased region" description="Gly residues" evidence="8">
    <location>
        <begin position="1"/>
        <end position="10"/>
    </location>
</feature>
<feature type="transmembrane region" description="Helical" evidence="9">
    <location>
        <begin position="180"/>
        <end position="200"/>
    </location>
</feature>
<feature type="transmembrane region" description="Helical" evidence="9">
    <location>
        <begin position="206"/>
        <end position="225"/>
    </location>
</feature>
<evidence type="ECO:0000256" key="9">
    <source>
        <dbReference type="SAM" id="Phobius"/>
    </source>
</evidence>
<dbReference type="InterPro" id="IPR006667">
    <property type="entry name" value="SLC41_membr_dom"/>
</dbReference>
<evidence type="ECO:0000256" key="5">
    <source>
        <dbReference type="ARBA" id="ARBA00022842"/>
    </source>
</evidence>
<keyword evidence="4 9" id="KW-0812">Transmembrane</keyword>
<comment type="similarity">
    <text evidence="2">Belongs to the SLC41A transporter family.</text>
</comment>
<dbReference type="InterPro" id="IPR036739">
    <property type="entry name" value="SLC41_membr_dom_sf"/>
</dbReference>
<comment type="caution">
    <text evidence="11">The sequence shown here is derived from an EMBL/GenBank/DDBJ whole genome shotgun (WGS) entry which is preliminary data.</text>
</comment>
<evidence type="ECO:0000256" key="4">
    <source>
        <dbReference type="ARBA" id="ARBA00022692"/>
    </source>
</evidence>
<dbReference type="GO" id="GO:0008324">
    <property type="term" value="F:monoatomic cation transmembrane transporter activity"/>
    <property type="evidence" value="ECO:0007669"/>
    <property type="project" value="InterPro"/>
</dbReference>
<accession>A0A9D4TY93</accession>
<dbReference type="SUPFAM" id="SSF161093">
    <property type="entry name" value="MgtE membrane domain-like"/>
    <property type="match status" value="1"/>
</dbReference>
<gene>
    <name evidence="11" type="ORF">D9Q98_006217</name>
</gene>
<feature type="domain" description="SLC41A/MgtE integral membrane" evidence="10">
    <location>
        <begin position="139"/>
        <end position="260"/>
    </location>
</feature>
<evidence type="ECO:0000256" key="8">
    <source>
        <dbReference type="SAM" id="MobiDB-lite"/>
    </source>
</evidence>
<evidence type="ECO:0000256" key="1">
    <source>
        <dbReference type="ARBA" id="ARBA00004141"/>
    </source>
</evidence>
<dbReference type="Pfam" id="PF01769">
    <property type="entry name" value="MgtE"/>
    <property type="match status" value="1"/>
</dbReference>
<protein>
    <recommendedName>
        <fullName evidence="10">SLC41A/MgtE integral membrane domain-containing protein</fullName>
    </recommendedName>
</protein>
<reference evidence="11" key="1">
    <citation type="journal article" date="2019" name="Plant J.">
        <title>Chlorella vulgaris genome assembly and annotation reveals the molecular basis for metabolic acclimation to high light conditions.</title>
        <authorList>
            <person name="Cecchin M."/>
            <person name="Marcolungo L."/>
            <person name="Rossato M."/>
            <person name="Girolomoni L."/>
            <person name="Cosentino E."/>
            <person name="Cuine S."/>
            <person name="Li-Beisson Y."/>
            <person name="Delledonne M."/>
            <person name="Ballottari M."/>
        </authorList>
    </citation>
    <scope>NUCLEOTIDE SEQUENCE</scope>
    <source>
        <strain evidence="11">211/11P</strain>
    </source>
</reference>
<reference evidence="11" key="2">
    <citation type="submission" date="2020-11" db="EMBL/GenBank/DDBJ databases">
        <authorList>
            <person name="Cecchin M."/>
            <person name="Marcolungo L."/>
            <person name="Rossato M."/>
            <person name="Girolomoni L."/>
            <person name="Cosentino E."/>
            <person name="Cuine S."/>
            <person name="Li-Beisson Y."/>
            <person name="Delledonne M."/>
            <person name="Ballottari M."/>
        </authorList>
    </citation>
    <scope>NUCLEOTIDE SEQUENCE</scope>
    <source>
        <strain evidence="11">211/11P</strain>
        <tissue evidence="11">Whole cell</tissue>
    </source>
</reference>
<comment type="subcellular location">
    <subcellularLocation>
        <location evidence="1">Membrane</location>
        <topology evidence="1">Multi-pass membrane protein</topology>
    </subcellularLocation>
</comment>
<dbReference type="AlphaFoldDB" id="A0A9D4TY93"/>
<dbReference type="OrthoDB" id="48232at2759"/>
<keyword evidence="6 9" id="KW-1133">Transmembrane helix</keyword>
<keyword evidence="3" id="KW-0813">Transport</keyword>
<evidence type="ECO:0000256" key="6">
    <source>
        <dbReference type="ARBA" id="ARBA00022989"/>
    </source>
</evidence>
<dbReference type="Gene3D" id="1.10.357.20">
    <property type="entry name" value="SLC41 divalent cation transporters, integral membrane domain"/>
    <property type="match status" value="1"/>
</dbReference>
<dbReference type="PANTHER" id="PTHR41394">
    <property type="entry name" value="MAGNESIUM TRANSPORTER MGTE"/>
    <property type="match status" value="1"/>
</dbReference>
<evidence type="ECO:0000259" key="10">
    <source>
        <dbReference type="Pfam" id="PF01769"/>
    </source>
</evidence>
<evidence type="ECO:0000256" key="7">
    <source>
        <dbReference type="ARBA" id="ARBA00023136"/>
    </source>
</evidence>
<evidence type="ECO:0000313" key="12">
    <source>
        <dbReference type="Proteomes" id="UP001055712"/>
    </source>
</evidence>
<sequence length="278" mass="28633">MTASKGGGKGKVALRPPQKGGSSSSGAALHFSLPGLHTTMHRRASSAQLPAAVEDEVSALEEWGKSEASRCDEGDPDLEFCELPGIINTPPLERGAVAEAWSRGRWLLGLLVLQSMSSFVLDSYQDLLKEHLVVTLFLTMLVGAGGNAGNQSAIKIIRGLATGSFKPTAAGIRRAMKQQAAVGLMLGLGLAAGGWVRVYITNGDALNATAISISLFLIVLCSVLAGTGLPFALARAGVDPANAGTSIQVVMDVSGVLITCATCHLVLDQLAAGLTTVS</sequence>
<dbReference type="EMBL" id="SIDB01000002">
    <property type="protein sequence ID" value="KAI3436807.1"/>
    <property type="molecule type" value="Genomic_DNA"/>
</dbReference>
<dbReference type="PANTHER" id="PTHR41394:SF5">
    <property type="entry name" value="SLC41A_MGTE INTEGRAL MEMBRANE DOMAIN-CONTAINING PROTEIN"/>
    <property type="match status" value="1"/>
</dbReference>
<evidence type="ECO:0000256" key="3">
    <source>
        <dbReference type="ARBA" id="ARBA00022448"/>
    </source>
</evidence>
<proteinExistence type="inferred from homology"/>
<dbReference type="GO" id="GO:0016020">
    <property type="term" value="C:membrane"/>
    <property type="evidence" value="ECO:0007669"/>
    <property type="project" value="UniProtKB-SubCell"/>
</dbReference>
<feature type="region of interest" description="Disordered" evidence="8">
    <location>
        <begin position="1"/>
        <end position="30"/>
    </location>
</feature>
<name>A0A9D4TY93_CHLVU</name>
<keyword evidence="5" id="KW-0460">Magnesium</keyword>
<organism evidence="11 12">
    <name type="scientific">Chlorella vulgaris</name>
    <name type="common">Green alga</name>
    <dbReference type="NCBI Taxonomy" id="3077"/>
    <lineage>
        <taxon>Eukaryota</taxon>
        <taxon>Viridiplantae</taxon>
        <taxon>Chlorophyta</taxon>
        <taxon>core chlorophytes</taxon>
        <taxon>Trebouxiophyceae</taxon>
        <taxon>Chlorellales</taxon>
        <taxon>Chlorellaceae</taxon>
        <taxon>Chlorella clade</taxon>
        <taxon>Chlorella</taxon>
    </lineage>
</organism>